<dbReference type="PROSITE" id="PS01187">
    <property type="entry name" value="EGF_CA"/>
    <property type="match status" value="1"/>
</dbReference>
<accession>A0ABY7FAF6</accession>
<evidence type="ECO:0000313" key="5">
    <source>
        <dbReference type="Proteomes" id="UP001164746"/>
    </source>
</evidence>
<dbReference type="InterPro" id="IPR000152">
    <property type="entry name" value="EGF-type_Asp/Asn_hydroxyl_site"/>
</dbReference>
<keyword evidence="5" id="KW-1185">Reference proteome</keyword>
<evidence type="ECO:0000256" key="2">
    <source>
        <dbReference type="PROSITE-ProRule" id="PRU00076"/>
    </source>
</evidence>
<dbReference type="SMART" id="SM00179">
    <property type="entry name" value="EGF_CA"/>
    <property type="match status" value="1"/>
</dbReference>
<dbReference type="EMBL" id="CP111022">
    <property type="protein sequence ID" value="WAR18587.1"/>
    <property type="molecule type" value="Genomic_DNA"/>
</dbReference>
<evidence type="ECO:0000256" key="1">
    <source>
        <dbReference type="ARBA" id="ARBA00023157"/>
    </source>
</evidence>
<keyword evidence="1 2" id="KW-1015">Disulfide bond</keyword>
<comment type="caution">
    <text evidence="2">Lacks conserved residue(s) required for the propagation of feature annotation.</text>
</comment>
<dbReference type="PROSITE" id="PS00022">
    <property type="entry name" value="EGF_1"/>
    <property type="match status" value="1"/>
</dbReference>
<dbReference type="CDD" id="cd00054">
    <property type="entry name" value="EGF_CA"/>
    <property type="match status" value="1"/>
</dbReference>
<dbReference type="Pfam" id="PF00008">
    <property type="entry name" value="EGF"/>
    <property type="match status" value="1"/>
</dbReference>
<dbReference type="InterPro" id="IPR001881">
    <property type="entry name" value="EGF-like_Ca-bd_dom"/>
</dbReference>
<protein>
    <submittedName>
        <fullName evidence="4">FBP3-like protein</fullName>
    </submittedName>
</protein>
<dbReference type="InterPro" id="IPR018097">
    <property type="entry name" value="EGF_Ca-bd_CS"/>
</dbReference>
<proteinExistence type="predicted"/>
<gene>
    <name evidence="4" type="ORF">MAR_000425</name>
</gene>
<dbReference type="PROSITE" id="PS00010">
    <property type="entry name" value="ASX_HYDROXYL"/>
    <property type="match status" value="1"/>
</dbReference>
<feature type="domain" description="EGF-like" evidence="3">
    <location>
        <begin position="3"/>
        <end position="39"/>
    </location>
</feature>
<reference evidence="4" key="1">
    <citation type="submission" date="2022-11" db="EMBL/GenBank/DDBJ databases">
        <title>Centuries of genome instability and evolution in soft-shell clam transmissible cancer (bioRxiv).</title>
        <authorList>
            <person name="Hart S.F.M."/>
            <person name="Yonemitsu M.A."/>
            <person name="Giersch R.M."/>
            <person name="Beal B.F."/>
            <person name="Arriagada G."/>
            <person name="Davis B.W."/>
            <person name="Ostrander E.A."/>
            <person name="Goff S.P."/>
            <person name="Metzger M.J."/>
        </authorList>
    </citation>
    <scope>NUCLEOTIDE SEQUENCE</scope>
    <source>
        <strain evidence="4">MELC-2E11</strain>
        <tissue evidence="4">Siphon/mantle</tissue>
    </source>
</reference>
<dbReference type="SUPFAM" id="SSF57196">
    <property type="entry name" value="EGF/Laminin"/>
    <property type="match status" value="1"/>
</dbReference>
<evidence type="ECO:0000259" key="3">
    <source>
        <dbReference type="PROSITE" id="PS50026"/>
    </source>
</evidence>
<dbReference type="Gene3D" id="2.10.25.10">
    <property type="entry name" value="Laminin"/>
    <property type="match status" value="1"/>
</dbReference>
<keyword evidence="2" id="KW-0245">EGF-like domain</keyword>
<dbReference type="SMART" id="SM00181">
    <property type="entry name" value="EGF"/>
    <property type="match status" value="1"/>
</dbReference>
<dbReference type="PROSITE" id="PS01186">
    <property type="entry name" value="EGF_2"/>
    <property type="match status" value="1"/>
</dbReference>
<feature type="non-terminal residue" evidence="4">
    <location>
        <position position="1"/>
    </location>
</feature>
<name>A0ABY7FAF6_MYAAR</name>
<dbReference type="Proteomes" id="UP001164746">
    <property type="component" value="Chromosome 11"/>
</dbReference>
<dbReference type="PROSITE" id="PS50026">
    <property type="entry name" value="EGF_3"/>
    <property type="match status" value="1"/>
</dbReference>
<sequence>MPEINECESSPCRNGGVCLDRVNSFTCNCALGFAGVDCSDGNGPTCFSCAHLGMAEKCSSITTCQSDEVCVTETYEKSDGSRRYDTGCQKANVCMSGS</sequence>
<evidence type="ECO:0000313" key="4">
    <source>
        <dbReference type="EMBL" id="WAR18587.1"/>
    </source>
</evidence>
<dbReference type="InterPro" id="IPR000742">
    <property type="entry name" value="EGF"/>
</dbReference>
<organism evidence="4 5">
    <name type="scientific">Mya arenaria</name>
    <name type="common">Soft-shell clam</name>
    <dbReference type="NCBI Taxonomy" id="6604"/>
    <lineage>
        <taxon>Eukaryota</taxon>
        <taxon>Metazoa</taxon>
        <taxon>Spiralia</taxon>
        <taxon>Lophotrochozoa</taxon>
        <taxon>Mollusca</taxon>
        <taxon>Bivalvia</taxon>
        <taxon>Autobranchia</taxon>
        <taxon>Heteroconchia</taxon>
        <taxon>Euheterodonta</taxon>
        <taxon>Imparidentia</taxon>
        <taxon>Neoheterodontei</taxon>
        <taxon>Myida</taxon>
        <taxon>Myoidea</taxon>
        <taxon>Myidae</taxon>
        <taxon>Mya</taxon>
    </lineage>
</organism>
<feature type="disulfide bond" evidence="2">
    <location>
        <begin position="29"/>
        <end position="38"/>
    </location>
</feature>
<dbReference type="PRINTS" id="PR00010">
    <property type="entry name" value="EGFBLOOD"/>
</dbReference>